<evidence type="ECO:0000313" key="2">
    <source>
        <dbReference type="Proteomes" id="UP000187429"/>
    </source>
</evidence>
<dbReference type="Proteomes" id="UP000187429">
    <property type="component" value="Unassembled WGS sequence"/>
</dbReference>
<reference evidence="2" key="1">
    <citation type="submission" date="2017-01" db="EMBL/GenBank/DDBJ databases">
        <authorList>
            <person name="Wang Y."/>
            <person name="White M."/>
            <person name="Kvist S."/>
            <person name="Moncalvo J.-M."/>
        </authorList>
    </citation>
    <scope>NUCLEOTIDE SEQUENCE [LARGE SCALE GENOMIC DNA]</scope>
    <source>
        <strain evidence="2">ID-206-W2</strain>
    </source>
</reference>
<gene>
    <name evidence="1" type="ORF">AYI69_g3201</name>
</gene>
<organism evidence="1 2">
    <name type="scientific">Smittium culicis</name>
    <dbReference type="NCBI Taxonomy" id="133412"/>
    <lineage>
        <taxon>Eukaryota</taxon>
        <taxon>Fungi</taxon>
        <taxon>Fungi incertae sedis</taxon>
        <taxon>Zoopagomycota</taxon>
        <taxon>Kickxellomycotina</taxon>
        <taxon>Harpellomycetes</taxon>
        <taxon>Harpellales</taxon>
        <taxon>Legeriomycetaceae</taxon>
        <taxon>Smittium</taxon>
    </lineage>
</organism>
<evidence type="ECO:0000313" key="1">
    <source>
        <dbReference type="EMBL" id="OMJ27360.1"/>
    </source>
</evidence>
<accession>A0A1R1YKG3</accession>
<dbReference type="EMBL" id="LSSM01001051">
    <property type="protein sequence ID" value="OMJ27360.1"/>
    <property type="molecule type" value="Genomic_DNA"/>
</dbReference>
<keyword evidence="2" id="KW-1185">Reference proteome</keyword>
<dbReference type="OrthoDB" id="5588333at2759"/>
<name>A0A1R1YKG3_9FUNG</name>
<dbReference type="AlphaFoldDB" id="A0A1R1YKG3"/>
<protein>
    <submittedName>
        <fullName evidence="1">Uncharacterized protein</fullName>
    </submittedName>
</protein>
<proteinExistence type="predicted"/>
<comment type="caution">
    <text evidence="1">The sequence shown here is derived from an EMBL/GenBank/DDBJ whole genome shotgun (WGS) entry which is preliminary data.</text>
</comment>
<sequence>MGSNLFTRCFLRSRDIHGIDEQHIRIEKGVLNLVLVAPIEKRGGSPIEKPFQINPDADIMLLSVNELIFCKENEHIIPA</sequence>